<feature type="compositionally biased region" description="Basic and acidic residues" evidence="1">
    <location>
        <begin position="106"/>
        <end position="118"/>
    </location>
</feature>
<dbReference type="Proteomes" id="UP001164743">
    <property type="component" value="Chromosome 5A"/>
</dbReference>
<reference evidence="2" key="1">
    <citation type="submission" date="2022-10" db="EMBL/GenBank/DDBJ databases">
        <title>Puccinia triticina Genome sequencing and assembly.</title>
        <authorList>
            <person name="Li C."/>
        </authorList>
    </citation>
    <scope>NUCLEOTIDE SEQUENCE</scope>
    <source>
        <strain evidence="2">Pt15</strain>
    </source>
</reference>
<dbReference type="RefSeq" id="XP_053020359.1">
    <property type="nucleotide sequence ID" value="XM_053169131.1"/>
</dbReference>
<evidence type="ECO:0000313" key="3">
    <source>
        <dbReference type="Proteomes" id="UP001164743"/>
    </source>
</evidence>
<dbReference type="EMBL" id="CP110425">
    <property type="protein sequence ID" value="WAQ84804.1"/>
    <property type="molecule type" value="Genomic_DNA"/>
</dbReference>
<organism evidence="2 3">
    <name type="scientific">Puccinia triticina</name>
    <dbReference type="NCBI Taxonomy" id="208348"/>
    <lineage>
        <taxon>Eukaryota</taxon>
        <taxon>Fungi</taxon>
        <taxon>Dikarya</taxon>
        <taxon>Basidiomycota</taxon>
        <taxon>Pucciniomycotina</taxon>
        <taxon>Pucciniomycetes</taxon>
        <taxon>Pucciniales</taxon>
        <taxon>Pucciniaceae</taxon>
        <taxon>Puccinia</taxon>
    </lineage>
</organism>
<protein>
    <submittedName>
        <fullName evidence="2">Uncharacterized protein</fullName>
    </submittedName>
</protein>
<dbReference type="GeneID" id="77810026"/>
<gene>
    <name evidence="2" type="ORF">PtA15_5A377</name>
</gene>
<sequence>MARSTIPETASSPAPSQATRPPSRQSTRIITPVKTHGKYIPSQNTRRSHPKDKQQDSESDASLTQATPRRKNRKRVSSSSTHNLPRGSSAASKQGHRWYGSRAGLRKGERKGQEDPRG</sequence>
<name>A0ABY7CJF3_9BASI</name>
<accession>A0ABY7CJF3</accession>
<keyword evidence="3" id="KW-1185">Reference proteome</keyword>
<evidence type="ECO:0000256" key="1">
    <source>
        <dbReference type="SAM" id="MobiDB-lite"/>
    </source>
</evidence>
<evidence type="ECO:0000313" key="2">
    <source>
        <dbReference type="EMBL" id="WAQ84804.1"/>
    </source>
</evidence>
<proteinExistence type="predicted"/>
<feature type="compositionally biased region" description="Polar residues" evidence="1">
    <location>
        <begin position="1"/>
        <end position="29"/>
    </location>
</feature>
<feature type="region of interest" description="Disordered" evidence="1">
    <location>
        <begin position="1"/>
        <end position="118"/>
    </location>
</feature>